<evidence type="ECO:0000313" key="2">
    <source>
        <dbReference type="EMBL" id="GGO49826.1"/>
    </source>
</evidence>
<sequence>MSDRTLPLAATGTAAEDPSDENHPAGSAPRARARCRGAAGAGHTRAVQLPAPCHSAQKQSSDERRPR</sequence>
<gene>
    <name evidence="2" type="ORF">GCM10010977_32610</name>
</gene>
<feature type="compositionally biased region" description="Low complexity" evidence="1">
    <location>
        <begin position="25"/>
        <end position="46"/>
    </location>
</feature>
<organism evidence="2 3">
    <name type="scientific">Citricoccus zhacaiensis</name>
    <dbReference type="NCBI Taxonomy" id="489142"/>
    <lineage>
        <taxon>Bacteria</taxon>
        <taxon>Bacillati</taxon>
        <taxon>Actinomycetota</taxon>
        <taxon>Actinomycetes</taxon>
        <taxon>Micrococcales</taxon>
        <taxon>Micrococcaceae</taxon>
        <taxon>Citricoccus</taxon>
    </lineage>
</organism>
<evidence type="ECO:0000256" key="1">
    <source>
        <dbReference type="SAM" id="MobiDB-lite"/>
    </source>
</evidence>
<evidence type="ECO:0000313" key="3">
    <source>
        <dbReference type="Proteomes" id="UP000642509"/>
    </source>
</evidence>
<reference evidence="3" key="1">
    <citation type="journal article" date="2019" name="Int. J. Syst. Evol. Microbiol.">
        <title>The Global Catalogue of Microorganisms (GCM) 10K type strain sequencing project: providing services to taxonomists for standard genome sequencing and annotation.</title>
        <authorList>
            <consortium name="The Broad Institute Genomics Platform"/>
            <consortium name="The Broad Institute Genome Sequencing Center for Infectious Disease"/>
            <person name="Wu L."/>
            <person name="Ma J."/>
        </authorList>
    </citation>
    <scope>NUCLEOTIDE SEQUENCE [LARGE SCALE GENOMIC DNA]</scope>
    <source>
        <strain evidence="3">CGMCC 1.7064</strain>
    </source>
</reference>
<protein>
    <submittedName>
        <fullName evidence="2">Uncharacterized protein</fullName>
    </submittedName>
</protein>
<keyword evidence="3" id="KW-1185">Reference proteome</keyword>
<comment type="caution">
    <text evidence="2">The sequence shown here is derived from an EMBL/GenBank/DDBJ whole genome shotgun (WGS) entry which is preliminary data.</text>
</comment>
<accession>A0ABQ2MDF0</accession>
<name>A0ABQ2MDF0_9MICC</name>
<feature type="region of interest" description="Disordered" evidence="1">
    <location>
        <begin position="1"/>
        <end position="67"/>
    </location>
</feature>
<dbReference type="Proteomes" id="UP000642509">
    <property type="component" value="Unassembled WGS sequence"/>
</dbReference>
<proteinExistence type="predicted"/>
<dbReference type="EMBL" id="BMLQ01000014">
    <property type="protein sequence ID" value="GGO49826.1"/>
    <property type="molecule type" value="Genomic_DNA"/>
</dbReference>